<comment type="similarity">
    <text evidence="2">Belongs to the NAD(P)-dependent epimerase/dehydratase family. Dihydroflavonol-4-reductase subfamily.</text>
</comment>
<dbReference type="InterPro" id="IPR001509">
    <property type="entry name" value="Epimerase_deHydtase"/>
</dbReference>
<sequence length="399" mass="43804">MTPRFMKRIDRQSEILRGLFGEPQFDPPPYPASQGSRTASMASSQYESMRFPAPPGYSRASATGSTIGIEQLSVPLDSLILVTGANSLLGMHIVDKLLEHGYRVRGAVRNTEKAIKTSKFFEQRHGLGRYHAAQVTNMATQGAFDVVMQHCVGVVHVASVTTLSSDPNEVITPSIAGAINALEAAAKEDCVRRFVYCSSVTAAVSPNRIATSEVTSESWNMLDFDDAWAPPPYEQRRPAAVHASAKMQTEAAMWRWYARRKPGFVLNTVLPATLFGHILDPAHGLPPSISLLDSLHDSRNTEFPPPYAVDVEDAALLHVAAIMISDVKDQRIFAASPQYKAQSMIQLLRALDPRQGIWSSLQHNNRDAAVLLEVDKAEELLRRLGREGWTDWQGSVGGS</sequence>
<evidence type="ECO:0000259" key="4">
    <source>
        <dbReference type="Pfam" id="PF01370"/>
    </source>
</evidence>
<accession>A0AAJ0LXR0</accession>
<name>A0AAJ0LXR0_9PEZI</name>
<evidence type="ECO:0000313" key="5">
    <source>
        <dbReference type="EMBL" id="KAK3059144.1"/>
    </source>
</evidence>
<evidence type="ECO:0000256" key="3">
    <source>
        <dbReference type="SAM" id="MobiDB-lite"/>
    </source>
</evidence>
<dbReference type="GO" id="GO:0016616">
    <property type="term" value="F:oxidoreductase activity, acting on the CH-OH group of donors, NAD or NADP as acceptor"/>
    <property type="evidence" value="ECO:0007669"/>
    <property type="project" value="TreeGrafter"/>
</dbReference>
<dbReference type="Proteomes" id="UP001271007">
    <property type="component" value="Unassembled WGS sequence"/>
</dbReference>
<gene>
    <name evidence="5" type="ORF">LTR09_000710</name>
</gene>
<dbReference type="InterPro" id="IPR050425">
    <property type="entry name" value="NAD(P)_dehydrat-like"/>
</dbReference>
<organism evidence="5 6">
    <name type="scientific">Extremus antarcticus</name>
    <dbReference type="NCBI Taxonomy" id="702011"/>
    <lineage>
        <taxon>Eukaryota</taxon>
        <taxon>Fungi</taxon>
        <taxon>Dikarya</taxon>
        <taxon>Ascomycota</taxon>
        <taxon>Pezizomycotina</taxon>
        <taxon>Dothideomycetes</taxon>
        <taxon>Dothideomycetidae</taxon>
        <taxon>Mycosphaerellales</taxon>
        <taxon>Extremaceae</taxon>
        <taxon>Extremus</taxon>
    </lineage>
</organism>
<evidence type="ECO:0000313" key="6">
    <source>
        <dbReference type="Proteomes" id="UP001271007"/>
    </source>
</evidence>
<dbReference type="Pfam" id="PF01370">
    <property type="entry name" value="Epimerase"/>
    <property type="match status" value="1"/>
</dbReference>
<reference evidence="5" key="1">
    <citation type="submission" date="2023-04" db="EMBL/GenBank/DDBJ databases">
        <title>Black Yeasts Isolated from many extreme environments.</title>
        <authorList>
            <person name="Coleine C."/>
            <person name="Stajich J.E."/>
            <person name="Selbmann L."/>
        </authorList>
    </citation>
    <scope>NUCLEOTIDE SEQUENCE</scope>
    <source>
        <strain evidence="5">CCFEE 5312</strain>
    </source>
</reference>
<dbReference type="EMBL" id="JAWDJX010000001">
    <property type="protein sequence ID" value="KAK3059144.1"/>
    <property type="molecule type" value="Genomic_DNA"/>
</dbReference>
<feature type="region of interest" description="Disordered" evidence="3">
    <location>
        <begin position="20"/>
        <end position="46"/>
    </location>
</feature>
<protein>
    <recommendedName>
        <fullName evidence="4">NAD-dependent epimerase/dehydratase domain-containing protein</fullName>
    </recommendedName>
</protein>
<dbReference type="AlphaFoldDB" id="A0AAJ0LXR0"/>
<dbReference type="SUPFAM" id="SSF51735">
    <property type="entry name" value="NAD(P)-binding Rossmann-fold domains"/>
    <property type="match status" value="1"/>
</dbReference>
<feature type="domain" description="NAD-dependent epimerase/dehydratase" evidence="4">
    <location>
        <begin position="80"/>
        <end position="212"/>
    </location>
</feature>
<dbReference type="PANTHER" id="PTHR10366">
    <property type="entry name" value="NAD DEPENDENT EPIMERASE/DEHYDRATASE"/>
    <property type="match status" value="1"/>
</dbReference>
<feature type="compositionally biased region" description="Polar residues" evidence="3">
    <location>
        <begin position="33"/>
        <end position="46"/>
    </location>
</feature>
<proteinExistence type="inferred from homology"/>
<dbReference type="PANTHER" id="PTHR10366:SF562">
    <property type="entry name" value="ALDEHYDE REDUCTASE II (AFU_ORTHOLOGUE AFUA_1G11360)"/>
    <property type="match status" value="1"/>
</dbReference>
<evidence type="ECO:0000256" key="1">
    <source>
        <dbReference type="ARBA" id="ARBA00023002"/>
    </source>
</evidence>
<dbReference type="Gene3D" id="3.40.50.720">
    <property type="entry name" value="NAD(P)-binding Rossmann-like Domain"/>
    <property type="match status" value="1"/>
</dbReference>
<comment type="caution">
    <text evidence="5">The sequence shown here is derived from an EMBL/GenBank/DDBJ whole genome shotgun (WGS) entry which is preliminary data.</text>
</comment>
<dbReference type="InterPro" id="IPR036291">
    <property type="entry name" value="NAD(P)-bd_dom_sf"/>
</dbReference>
<keyword evidence="6" id="KW-1185">Reference proteome</keyword>
<keyword evidence="1" id="KW-0560">Oxidoreductase</keyword>
<evidence type="ECO:0000256" key="2">
    <source>
        <dbReference type="ARBA" id="ARBA00023445"/>
    </source>
</evidence>